<comment type="caution">
    <text evidence="1">The sequence shown here is derived from an EMBL/GenBank/DDBJ whole genome shotgun (WGS) entry which is preliminary data.</text>
</comment>
<reference evidence="1" key="1">
    <citation type="journal article" date="2022" name="Int. J. Mol. Sci.">
        <title>Draft Genome of Tanacetum Coccineum: Genomic Comparison of Closely Related Tanacetum-Family Plants.</title>
        <authorList>
            <person name="Yamashiro T."/>
            <person name="Shiraishi A."/>
            <person name="Nakayama K."/>
            <person name="Satake H."/>
        </authorList>
    </citation>
    <scope>NUCLEOTIDE SEQUENCE</scope>
</reference>
<protein>
    <submittedName>
        <fullName evidence="1">Uncharacterized protein</fullName>
    </submittedName>
</protein>
<reference evidence="1" key="2">
    <citation type="submission" date="2022-01" db="EMBL/GenBank/DDBJ databases">
        <authorList>
            <person name="Yamashiro T."/>
            <person name="Shiraishi A."/>
            <person name="Satake H."/>
            <person name="Nakayama K."/>
        </authorList>
    </citation>
    <scope>NUCLEOTIDE SEQUENCE</scope>
</reference>
<organism evidence="1 2">
    <name type="scientific">Tanacetum coccineum</name>
    <dbReference type="NCBI Taxonomy" id="301880"/>
    <lineage>
        <taxon>Eukaryota</taxon>
        <taxon>Viridiplantae</taxon>
        <taxon>Streptophyta</taxon>
        <taxon>Embryophyta</taxon>
        <taxon>Tracheophyta</taxon>
        <taxon>Spermatophyta</taxon>
        <taxon>Magnoliopsida</taxon>
        <taxon>eudicotyledons</taxon>
        <taxon>Gunneridae</taxon>
        <taxon>Pentapetalae</taxon>
        <taxon>asterids</taxon>
        <taxon>campanulids</taxon>
        <taxon>Asterales</taxon>
        <taxon>Asteraceae</taxon>
        <taxon>Asteroideae</taxon>
        <taxon>Anthemideae</taxon>
        <taxon>Anthemidinae</taxon>
        <taxon>Tanacetum</taxon>
    </lineage>
</organism>
<accession>A0ABQ5F9S9</accession>
<keyword evidence="2" id="KW-1185">Reference proteome</keyword>
<dbReference type="EMBL" id="BQNB010017162">
    <property type="protein sequence ID" value="GJT60032.1"/>
    <property type="molecule type" value="Genomic_DNA"/>
</dbReference>
<evidence type="ECO:0000313" key="2">
    <source>
        <dbReference type="Proteomes" id="UP001151760"/>
    </source>
</evidence>
<name>A0ABQ5F9S9_9ASTR</name>
<sequence>MLQVQGETMQLVKQGLLSLIIARVKGIWQRVLSEKGQGILHCSRKRCCWYKHKNQNAAFQTDDLDAYDSDCDDISSEKAVLMANLLSYDSAVLS</sequence>
<proteinExistence type="predicted"/>
<dbReference type="Proteomes" id="UP001151760">
    <property type="component" value="Unassembled WGS sequence"/>
</dbReference>
<evidence type="ECO:0000313" key="1">
    <source>
        <dbReference type="EMBL" id="GJT60032.1"/>
    </source>
</evidence>
<gene>
    <name evidence="1" type="ORF">Tco_1003565</name>
</gene>